<organism evidence="2 3">
    <name type="scientific">Spiroplasma mirum ATCC 29335</name>
    <dbReference type="NCBI Taxonomy" id="838561"/>
    <lineage>
        <taxon>Bacteria</taxon>
        <taxon>Bacillati</taxon>
        <taxon>Mycoplasmatota</taxon>
        <taxon>Mollicutes</taxon>
        <taxon>Entomoplasmatales</taxon>
        <taxon>Spiroplasmataceae</taxon>
        <taxon>Spiroplasma</taxon>
    </lineage>
</organism>
<proteinExistence type="predicted"/>
<dbReference type="Proteomes" id="UP000019260">
    <property type="component" value="Chromosome"/>
</dbReference>
<evidence type="ECO:0000313" key="2">
    <source>
        <dbReference type="EMBL" id="AHI58396.1"/>
    </source>
</evidence>
<gene>
    <name evidence="2" type="ORF">P344_05375</name>
</gene>
<keyword evidence="1" id="KW-0472">Membrane</keyword>
<keyword evidence="1" id="KW-1133">Transmembrane helix</keyword>
<name>W6AN07_9MOLU</name>
<keyword evidence="1" id="KW-0812">Transmembrane</keyword>
<dbReference type="EMBL" id="CP006720">
    <property type="protein sequence ID" value="AHI58396.1"/>
    <property type="molecule type" value="Genomic_DNA"/>
</dbReference>
<dbReference type="KEGG" id="smia:P344_05375"/>
<dbReference type="STRING" id="838561.P344_05375"/>
<dbReference type="AlphaFoldDB" id="W6AN07"/>
<evidence type="ECO:0000256" key="1">
    <source>
        <dbReference type="SAM" id="Phobius"/>
    </source>
</evidence>
<evidence type="ECO:0000313" key="3">
    <source>
        <dbReference type="Proteomes" id="UP000019260"/>
    </source>
</evidence>
<dbReference type="RefSeq" id="WP_025317649.1">
    <property type="nucleotide sequence ID" value="NZ_CP002082.1"/>
</dbReference>
<reference evidence="2 3" key="1">
    <citation type="submission" date="2013-09" db="EMBL/GenBank/DDBJ databases">
        <title>Complete genome sequence of Spiroplasma mirum suckling mouse cataract agent.</title>
        <authorList>
            <person name="Landry C.A."/>
            <person name="Bastian F.O."/>
            <person name="Thune R.L."/>
        </authorList>
    </citation>
    <scope>NUCLEOTIDE SEQUENCE [LARGE SCALE GENOMIC DNA]</scope>
    <source>
        <strain evidence="2 3">SMCA</strain>
    </source>
</reference>
<feature type="transmembrane region" description="Helical" evidence="1">
    <location>
        <begin position="43"/>
        <end position="63"/>
    </location>
</feature>
<protein>
    <submittedName>
        <fullName evidence="2">Uncharacterized protein</fullName>
    </submittedName>
</protein>
<dbReference type="PATRIC" id="fig|838561.3.peg.1032"/>
<sequence length="67" mass="7879">MPVFNFPWEYAFPNVHINATFCSGALIILFLKNSDNKEVNWKVKGLFVIWLIHIISMNFALIVERMH</sequence>
<dbReference type="HOGENOM" id="CLU_2810279_0_0_14"/>
<accession>W6AN07</accession>
<feature type="transmembrane region" description="Helical" evidence="1">
    <location>
        <begin position="12"/>
        <end position="31"/>
    </location>
</feature>
<keyword evidence="3" id="KW-1185">Reference proteome</keyword>